<organism evidence="2 3">
    <name type="scientific">Streptococcus suis</name>
    <dbReference type="NCBI Taxonomy" id="1307"/>
    <lineage>
        <taxon>Bacteria</taxon>
        <taxon>Bacillati</taxon>
        <taxon>Bacillota</taxon>
        <taxon>Bacilli</taxon>
        <taxon>Lactobacillales</taxon>
        <taxon>Streptococcaceae</taxon>
        <taxon>Streptococcus</taxon>
    </lineage>
</organism>
<evidence type="ECO:0000259" key="1">
    <source>
        <dbReference type="Pfam" id="PF09643"/>
    </source>
</evidence>
<feature type="domain" description="YopX protein" evidence="1">
    <location>
        <begin position="62"/>
        <end position="165"/>
    </location>
</feature>
<evidence type="ECO:0000313" key="3">
    <source>
        <dbReference type="Proteomes" id="UP000072618"/>
    </source>
</evidence>
<dbReference type="InterPro" id="IPR010024">
    <property type="entry name" value="CHP16711"/>
</dbReference>
<dbReference type="InterPro" id="IPR023385">
    <property type="entry name" value="YopX-like_C"/>
</dbReference>
<dbReference type="EMBL" id="FIGJ01000006">
    <property type="protein sequence ID" value="CYU47457.1"/>
    <property type="molecule type" value="Genomic_DNA"/>
</dbReference>
<dbReference type="InterPro" id="IPR019096">
    <property type="entry name" value="YopX_protein"/>
</dbReference>
<sequence length="177" mass="20748">MNKQEAIEIIEQSKIKIANRGRVIFKAGEIIVENVQVDYVPLEVVVNTIDQIHEPQKVVVPKFRVWDTVKKAMSEVQAIVYTEERVYPFYSKVIRRYIPFSEAILMQFTGLFDKNGKEIFEGDVVRMHSGELLPVRLHHGMFEPVCYYISNVYERVGNVFENPELTEHPDFREDRND</sequence>
<dbReference type="AlphaFoldDB" id="A0A116KNN0"/>
<evidence type="ECO:0000313" key="2">
    <source>
        <dbReference type="EMBL" id="CYU47457.1"/>
    </source>
</evidence>
<gene>
    <name evidence="2" type="ORF">ERS132394_00638</name>
</gene>
<dbReference type="Proteomes" id="UP000072618">
    <property type="component" value="Unassembled WGS sequence"/>
</dbReference>
<reference evidence="2 3" key="1">
    <citation type="submission" date="2016-02" db="EMBL/GenBank/DDBJ databases">
        <authorList>
            <consortium name="Pathogen Informatics"/>
        </authorList>
    </citation>
    <scope>NUCLEOTIDE SEQUENCE [LARGE SCALE GENOMIC DNA]</scope>
    <source>
        <strain evidence="2 3">LSS32</strain>
    </source>
</reference>
<dbReference type="RefSeq" id="WP_052506737.1">
    <property type="nucleotide sequence ID" value="NZ_CEFF01000013.1"/>
</dbReference>
<protein>
    <submittedName>
        <fullName evidence="2">Phage protein</fullName>
    </submittedName>
</protein>
<name>A0A116KNN0_STRSU</name>
<dbReference type="Gene3D" id="2.30.30.290">
    <property type="entry name" value="YopX-like domains"/>
    <property type="match status" value="1"/>
</dbReference>
<accession>A0A116KNN0</accession>
<dbReference type="NCBIfam" id="TIGR01671">
    <property type="entry name" value="phage_TIGR01671"/>
    <property type="match status" value="1"/>
</dbReference>
<dbReference type="SUPFAM" id="SSF159006">
    <property type="entry name" value="YopX-like"/>
    <property type="match status" value="1"/>
</dbReference>
<dbReference type="Pfam" id="PF09643">
    <property type="entry name" value="YopX"/>
    <property type="match status" value="1"/>
</dbReference>
<proteinExistence type="predicted"/>